<organism evidence="13 14">
    <name type="scientific">Huso huso</name>
    <name type="common">Beluga</name>
    <name type="synonym">Acipenser huso</name>
    <dbReference type="NCBI Taxonomy" id="61971"/>
    <lineage>
        <taxon>Eukaryota</taxon>
        <taxon>Metazoa</taxon>
        <taxon>Chordata</taxon>
        <taxon>Craniata</taxon>
        <taxon>Vertebrata</taxon>
        <taxon>Euteleostomi</taxon>
        <taxon>Actinopterygii</taxon>
        <taxon>Chondrostei</taxon>
        <taxon>Acipenseriformes</taxon>
        <taxon>Acipenseridae</taxon>
        <taxon>Huso</taxon>
    </lineage>
</organism>
<evidence type="ECO:0000259" key="12">
    <source>
        <dbReference type="PROSITE" id="PS51058"/>
    </source>
</evidence>
<feature type="region of interest" description="Disordered" evidence="10">
    <location>
        <begin position="681"/>
        <end position="704"/>
    </location>
</feature>
<dbReference type="EMBL" id="JAHFZB010000054">
    <property type="protein sequence ID" value="KAK6466723.1"/>
    <property type="molecule type" value="Genomic_DNA"/>
</dbReference>
<feature type="domain" description="CXXC-type" evidence="12">
    <location>
        <begin position="379"/>
        <end position="426"/>
    </location>
</feature>
<evidence type="ECO:0000256" key="2">
    <source>
        <dbReference type="ARBA" id="ARBA00022723"/>
    </source>
</evidence>
<feature type="compositionally biased region" description="Basic and acidic residues" evidence="10">
    <location>
        <begin position="1"/>
        <end position="10"/>
    </location>
</feature>
<protein>
    <recommendedName>
        <fullName evidence="15">Methyl-CpG binding domain protein 1b</fullName>
    </recommendedName>
</protein>
<feature type="region of interest" description="Disordered" evidence="10">
    <location>
        <begin position="601"/>
        <end position="658"/>
    </location>
</feature>
<evidence type="ECO:0000256" key="10">
    <source>
        <dbReference type="SAM" id="MobiDB-lite"/>
    </source>
</evidence>
<dbReference type="InterPro" id="IPR016177">
    <property type="entry name" value="DNA-bd_dom_sf"/>
</dbReference>
<keyword evidence="7" id="KW-0804">Transcription</keyword>
<keyword evidence="4" id="KW-0862">Zinc</keyword>
<dbReference type="Proteomes" id="UP001369086">
    <property type="component" value="Unassembled WGS sequence"/>
</dbReference>
<comment type="subcellular location">
    <subcellularLocation>
        <location evidence="1">Nucleus</location>
    </subcellularLocation>
</comment>
<feature type="compositionally biased region" description="Low complexity" evidence="10">
    <location>
        <begin position="234"/>
        <end position="245"/>
    </location>
</feature>
<keyword evidence="14" id="KW-1185">Reference proteome</keyword>
<dbReference type="SMART" id="SM00391">
    <property type="entry name" value="MBD"/>
    <property type="match status" value="1"/>
</dbReference>
<dbReference type="InterPro" id="IPR002857">
    <property type="entry name" value="Znf_CXXC"/>
</dbReference>
<dbReference type="Pfam" id="PF01429">
    <property type="entry name" value="MBD"/>
    <property type="match status" value="1"/>
</dbReference>
<dbReference type="InterPro" id="IPR001739">
    <property type="entry name" value="Methyl_CpG_DNA-bd"/>
</dbReference>
<evidence type="ECO:0000256" key="9">
    <source>
        <dbReference type="PROSITE-ProRule" id="PRU00509"/>
    </source>
</evidence>
<evidence type="ECO:0000313" key="13">
    <source>
        <dbReference type="EMBL" id="KAK6466723.1"/>
    </source>
</evidence>
<dbReference type="Gene3D" id="3.30.890.10">
    <property type="entry name" value="Methyl-cpg-binding Protein 2, Chain A"/>
    <property type="match status" value="1"/>
</dbReference>
<evidence type="ECO:0008006" key="15">
    <source>
        <dbReference type="Google" id="ProtNLM"/>
    </source>
</evidence>
<accession>A0ABR0Y2X7</accession>
<evidence type="ECO:0000256" key="3">
    <source>
        <dbReference type="ARBA" id="ARBA00022771"/>
    </source>
</evidence>
<feature type="region of interest" description="Disordered" evidence="10">
    <location>
        <begin position="227"/>
        <end position="325"/>
    </location>
</feature>
<proteinExistence type="predicted"/>
<evidence type="ECO:0000256" key="1">
    <source>
        <dbReference type="ARBA" id="ARBA00004123"/>
    </source>
</evidence>
<feature type="region of interest" description="Disordered" evidence="10">
    <location>
        <begin position="1"/>
        <end position="128"/>
    </location>
</feature>
<evidence type="ECO:0000259" key="11">
    <source>
        <dbReference type="PROSITE" id="PS50982"/>
    </source>
</evidence>
<feature type="compositionally biased region" description="Basic and acidic residues" evidence="10">
    <location>
        <begin position="58"/>
        <end position="68"/>
    </location>
</feature>
<name>A0ABR0Y2X7_HUSHU</name>
<dbReference type="PROSITE" id="PS50982">
    <property type="entry name" value="MBD"/>
    <property type="match status" value="1"/>
</dbReference>
<sequence length="994" mass="110782">MSEHQLEHPSENGLVEGGEEAGPIVSASEQPGPIGAGEAEPTGAGEGELGGSEEWEIELVRADGKESEDLTGGSREVEPRTEFLLGENESNGGESERGSSVAWSEINFPGESKRERRNNSFGGTRRKKALVEDDWEDWPILGSGWKRKEVFRRSGASVGKTDTYYLSPDGTRMRSRIEMVKHIGGQLDLTQFDYKSGCFVVPGGTPKRKRGGGGGWRKKEKLLMETDDFSQKLSSPDVVSTPDSVRTPDRVFTPDSARTPDRICTPVKTPQTKPSPPKLSPQRFSLPKASPIKFSTPPNISPHAPPPCFSSSSSSHPDPSSWSRAMQNEPHALPFVPTEPIVLGCENCGKPLSGMEFGITGQLCSNCSPAMKPESPQNIVFRKWLPCGQCVACHVTVDCGMCASCRNGLLNPHSARPVRCQRRKCLRPIRKVLPSGGGRGGVWSSQTPIAEHCETDQPDSHCRTLVQKVELEESQRDLWEDEDYIVPYSKKEKEEQYSGLSAGTMREFPIPQYLNPEDFSYFYVDNEDDNDDQDGPKKRSRRSCGGCEACLRTTDCRTCDFCQDKPKFGGRNKKRQKCRLRQCQVEAMRHLLPFQRGQTKHMGDVGWLGPGRQRPQSPRTPKLRRSKAGRPRKKTSPDWPSWGAFQFTNDDDEEEEEEYELQYEEELELEEDCMEEDIELDRRGDPSPQLPQYPGYPNHKPEPQQLYMSGYPIAMQGCMKTDYGNVQIMKVNEFSRPGEELSDCFPSTEVQVLYDRTGAPVLFEKPPPPPPPVVPQMLYSKATAPPFCREVQQQGEREAIETIDLEEEEEEEEEEGVKIVQVDTGDDDVLEVTPVITGIYSLASGESAQPQPHELLLFLDRIRQVPLPAHWVGLALEGPRIQLLQCSKLSTMSDTVVQIEPGFYYQITVQGQPLLLSHPLYERHPQRLLSVGDVIGLLADLEGYRVCPGYPSHLPGAEGEGEGEPVMFVRAAACDLLVQSEGRCDRCSVTPLVV</sequence>
<feature type="compositionally biased region" description="Low complexity" evidence="10">
    <location>
        <begin position="309"/>
        <end position="323"/>
    </location>
</feature>
<feature type="compositionally biased region" description="Acidic residues" evidence="10">
    <location>
        <begin position="649"/>
        <end position="658"/>
    </location>
</feature>
<feature type="compositionally biased region" description="Low complexity" evidence="10">
    <location>
        <begin position="29"/>
        <end position="43"/>
    </location>
</feature>
<gene>
    <name evidence="13" type="ORF">HHUSO_G36039</name>
</gene>
<keyword evidence="8" id="KW-0539">Nucleus</keyword>
<keyword evidence="5" id="KW-0805">Transcription regulation</keyword>
<evidence type="ECO:0000313" key="14">
    <source>
        <dbReference type="Proteomes" id="UP001369086"/>
    </source>
</evidence>
<dbReference type="PANTHER" id="PTHR12396">
    <property type="entry name" value="METHYL-CPG BINDING PROTEIN, MBD"/>
    <property type="match status" value="1"/>
</dbReference>
<dbReference type="CDD" id="cd01396">
    <property type="entry name" value="MeCP2_MBD"/>
    <property type="match status" value="1"/>
</dbReference>
<dbReference type="PANTHER" id="PTHR12396:SF57">
    <property type="entry name" value="METHYL-CPG-BINDING DOMAIN PROTEIN 1"/>
    <property type="match status" value="1"/>
</dbReference>
<keyword evidence="6" id="KW-0238">DNA-binding</keyword>
<evidence type="ECO:0000256" key="5">
    <source>
        <dbReference type="ARBA" id="ARBA00023015"/>
    </source>
</evidence>
<feature type="domain" description="MBD" evidence="11">
    <location>
        <begin position="131"/>
        <end position="199"/>
    </location>
</feature>
<keyword evidence="2" id="KW-0479">Metal-binding</keyword>
<dbReference type="Pfam" id="PF02008">
    <property type="entry name" value="zf-CXXC"/>
    <property type="match status" value="2"/>
</dbReference>
<dbReference type="PROSITE" id="PS51058">
    <property type="entry name" value="ZF_CXXC"/>
    <property type="match status" value="2"/>
</dbReference>
<evidence type="ECO:0000256" key="7">
    <source>
        <dbReference type="ARBA" id="ARBA00023163"/>
    </source>
</evidence>
<dbReference type="SUPFAM" id="SSF54171">
    <property type="entry name" value="DNA-binding domain"/>
    <property type="match status" value="1"/>
</dbReference>
<keyword evidence="3 9" id="KW-0863">Zinc-finger</keyword>
<evidence type="ECO:0000256" key="6">
    <source>
        <dbReference type="ARBA" id="ARBA00023125"/>
    </source>
</evidence>
<feature type="compositionally biased region" description="Basic residues" evidence="10">
    <location>
        <begin position="621"/>
        <end position="634"/>
    </location>
</feature>
<feature type="compositionally biased region" description="Pro residues" evidence="10">
    <location>
        <begin position="299"/>
        <end position="308"/>
    </location>
</feature>
<reference evidence="13 14" key="1">
    <citation type="submission" date="2021-05" db="EMBL/GenBank/DDBJ databases">
        <authorList>
            <person name="Zahm M."/>
            <person name="Klopp C."/>
            <person name="Cabau C."/>
            <person name="Kuhl H."/>
            <person name="Suciu R."/>
            <person name="Ciorpac M."/>
            <person name="Holostenco D."/>
            <person name="Gessner J."/>
            <person name="Wuertz S."/>
            <person name="Hohne C."/>
            <person name="Stock M."/>
            <person name="Gislard M."/>
            <person name="Lluch J."/>
            <person name="Milhes M."/>
            <person name="Lampietro C."/>
            <person name="Lopez Roques C."/>
            <person name="Donnadieu C."/>
            <person name="Du K."/>
            <person name="Schartl M."/>
            <person name="Guiguen Y."/>
        </authorList>
    </citation>
    <scope>NUCLEOTIDE SEQUENCE [LARGE SCALE GENOMIC DNA]</scope>
    <source>
        <strain evidence="13">Hh-F2</strain>
        <tissue evidence="13">Blood</tissue>
    </source>
</reference>
<feature type="region of interest" description="Disordered" evidence="10">
    <location>
        <begin position="524"/>
        <end position="544"/>
    </location>
</feature>
<comment type="caution">
    <text evidence="13">The sequence shown here is derived from an EMBL/GenBank/DDBJ whole genome shotgun (WGS) entry which is preliminary data.</text>
</comment>
<evidence type="ECO:0000256" key="4">
    <source>
        <dbReference type="ARBA" id="ARBA00022833"/>
    </source>
</evidence>
<feature type="domain" description="CXXC-type" evidence="12">
    <location>
        <begin position="535"/>
        <end position="584"/>
    </location>
</feature>
<evidence type="ECO:0000256" key="8">
    <source>
        <dbReference type="ARBA" id="ARBA00023242"/>
    </source>
</evidence>